<evidence type="ECO:0000256" key="1">
    <source>
        <dbReference type="ARBA" id="ARBA00022679"/>
    </source>
</evidence>
<dbReference type="GO" id="GO:0004674">
    <property type="term" value="F:protein serine/threonine kinase activity"/>
    <property type="evidence" value="ECO:0007669"/>
    <property type="project" value="UniProtKB-EC"/>
</dbReference>
<dbReference type="InterPro" id="IPR017441">
    <property type="entry name" value="Protein_kinase_ATP_BS"/>
</dbReference>
<feature type="region of interest" description="Disordered" evidence="6">
    <location>
        <begin position="353"/>
        <end position="378"/>
    </location>
</feature>
<dbReference type="AlphaFoldDB" id="A0A517M741"/>
<dbReference type="InterPro" id="IPR011009">
    <property type="entry name" value="Kinase-like_dom_sf"/>
</dbReference>
<feature type="binding site" evidence="5">
    <location>
        <position position="39"/>
    </location>
    <ligand>
        <name>ATP</name>
        <dbReference type="ChEBI" id="CHEBI:30616"/>
    </ligand>
</feature>
<feature type="domain" description="Protein kinase" evidence="7">
    <location>
        <begin position="10"/>
        <end position="270"/>
    </location>
</feature>
<dbReference type="CDD" id="cd14014">
    <property type="entry name" value="STKc_PknB_like"/>
    <property type="match status" value="1"/>
</dbReference>
<dbReference type="KEGG" id="ruv:EC9_49180"/>
<dbReference type="Gene3D" id="1.10.510.10">
    <property type="entry name" value="Transferase(Phosphotransferase) domain 1"/>
    <property type="match status" value="1"/>
</dbReference>
<evidence type="ECO:0000313" key="8">
    <source>
        <dbReference type="EMBL" id="QDS90702.1"/>
    </source>
</evidence>
<dbReference type="GO" id="GO:0005524">
    <property type="term" value="F:ATP binding"/>
    <property type="evidence" value="ECO:0007669"/>
    <property type="project" value="UniProtKB-UniRule"/>
</dbReference>
<keyword evidence="4 5" id="KW-0067">ATP-binding</keyword>
<accession>A0A517M741</accession>
<dbReference type="Pfam" id="PF00069">
    <property type="entry name" value="Pkinase"/>
    <property type="match status" value="1"/>
</dbReference>
<dbReference type="InterPro" id="IPR008271">
    <property type="entry name" value="Ser/Thr_kinase_AS"/>
</dbReference>
<evidence type="ECO:0000256" key="2">
    <source>
        <dbReference type="ARBA" id="ARBA00022741"/>
    </source>
</evidence>
<dbReference type="InterPro" id="IPR000719">
    <property type="entry name" value="Prot_kinase_dom"/>
</dbReference>
<evidence type="ECO:0000256" key="4">
    <source>
        <dbReference type="ARBA" id="ARBA00022840"/>
    </source>
</evidence>
<name>A0A517M741_9BACT</name>
<dbReference type="SMART" id="SM00220">
    <property type="entry name" value="S_TKc"/>
    <property type="match status" value="1"/>
</dbReference>
<dbReference type="EC" id="2.7.11.1" evidence="8"/>
<keyword evidence="9" id="KW-1185">Reference proteome</keyword>
<feature type="region of interest" description="Disordered" evidence="6">
    <location>
        <begin position="285"/>
        <end position="334"/>
    </location>
</feature>
<proteinExistence type="predicted"/>
<evidence type="ECO:0000256" key="5">
    <source>
        <dbReference type="PROSITE-ProRule" id="PRU10141"/>
    </source>
</evidence>
<protein>
    <submittedName>
        <fullName evidence="8">Serine/threonine-protein kinase PrkC</fullName>
        <ecNumber evidence="8">2.7.11.1</ecNumber>
    </submittedName>
</protein>
<feature type="compositionally biased region" description="Basic and acidic residues" evidence="6">
    <location>
        <begin position="358"/>
        <end position="367"/>
    </location>
</feature>
<keyword evidence="3 8" id="KW-0418">Kinase</keyword>
<evidence type="ECO:0000313" key="9">
    <source>
        <dbReference type="Proteomes" id="UP000319557"/>
    </source>
</evidence>
<sequence>MIDFEHLGPYKVLDKLGQGGMGAVYRGEHAKSQERVAIKVIAPQIADQPRFRRRFATEIETLKKLNHPNIVRLIGYGEEEGHLFYSMELVDGPSLQQQIRSLKRLPWRDVVRYGIDICGALKHAHDFGVIHRDLKPANLLIAEDQSMKLTDFGIAKLWLGDDMTAVGAMLGTADYMAPEQAGDGPITPRTDLYALGNVLYACLAGRPPFAGKDLTRVITSLHTDPPPPLDLILPELPMELVSLIHQLLEKGPKDRPPTALAVGNRLRAILADDLQIGSLTFDADRPTIDNAPTLGAGADESLDLGAPSLIPTDQRPTLDATNHPDGGTGSQFGFEDTINSEVQEFPEAATLAPLTHFRTVDQEERNRASAPLTSDAQESTPRESLLSILLLIGLLLLLVTAALWMMQPPSAESLYNKISEAEDFGDVDNAAGAIKQFLAQYPDDYRAEEVSALADQIDSDRVFRRLRVRARFKGGIEQLEPAEQAFVEAMLLREENPAEARELLEDWLIVFSHADHRDRSVARLIPIVRQEIQPLKDSKGKQANTQAQQLRAWIDGSLTRLDPDRHREFLESVIRLYADKSWAEEEIRRTQDLLGAAGPDGVPAERFAPVEPPATEAVDAE</sequence>
<dbReference type="Gene3D" id="3.30.200.20">
    <property type="entry name" value="Phosphorylase Kinase, domain 1"/>
    <property type="match status" value="1"/>
</dbReference>
<dbReference type="SUPFAM" id="SSF56112">
    <property type="entry name" value="Protein kinase-like (PK-like)"/>
    <property type="match status" value="1"/>
</dbReference>
<dbReference type="EMBL" id="CP036261">
    <property type="protein sequence ID" value="QDS90702.1"/>
    <property type="molecule type" value="Genomic_DNA"/>
</dbReference>
<keyword evidence="1 8" id="KW-0808">Transferase</keyword>
<evidence type="ECO:0000256" key="3">
    <source>
        <dbReference type="ARBA" id="ARBA00022777"/>
    </source>
</evidence>
<dbReference type="PROSITE" id="PS00108">
    <property type="entry name" value="PROTEIN_KINASE_ST"/>
    <property type="match status" value="1"/>
</dbReference>
<dbReference type="PANTHER" id="PTHR43289:SF6">
    <property type="entry name" value="SERINE_THREONINE-PROTEIN KINASE NEKL-3"/>
    <property type="match status" value="1"/>
</dbReference>
<evidence type="ECO:0000259" key="7">
    <source>
        <dbReference type="PROSITE" id="PS50011"/>
    </source>
</evidence>
<organism evidence="8 9">
    <name type="scientific">Rosistilla ulvae</name>
    <dbReference type="NCBI Taxonomy" id="1930277"/>
    <lineage>
        <taxon>Bacteria</taxon>
        <taxon>Pseudomonadati</taxon>
        <taxon>Planctomycetota</taxon>
        <taxon>Planctomycetia</taxon>
        <taxon>Pirellulales</taxon>
        <taxon>Pirellulaceae</taxon>
        <taxon>Rosistilla</taxon>
    </lineage>
</organism>
<gene>
    <name evidence="8" type="primary">prkC_15</name>
    <name evidence="8" type="ORF">EC9_49180</name>
</gene>
<dbReference type="PANTHER" id="PTHR43289">
    <property type="entry name" value="MITOGEN-ACTIVATED PROTEIN KINASE KINASE KINASE 20-RELATED"/>
    <property type="match status" value="1"/>
</dbReference>
<dbReference type="Proteomes" id="UP000319557">
    <property type="component" value="Chromosome"/>
</dbReference>
<reference evidence="8 9" key="1">
    <citation type="submission" date="2019-02" db="EMBL/GenBank/DDBJ databases">
        <title>Deep-cultivation of Planctomycetes and their phenomic and genomic characterization uncovers novel biology.</title>
        <authorList>
            <person name="Wiegand S."/>
            <person name="Jogler M."/>
            <person name="Boedeker C."/>
            <person name="Pinto D."/>
            <person name="Vollmers J."/>
            <person name="Rivas-Marin E."/>
            <person name="Kohn T."/>
            <person name="Peeters S.H."/>
            <person name="Heuer A."/>
            <person name="Rast P."/>
            <person name="Oberbeckmann S."/>
            <person name="Bunk B."/>
            <person name="Jeske O."/>
            <person name="Meyerdierks A."/>
            <person name="Storesund J.E."/>
            <person name="Kallscheuer N."/>
            <person name="Luecker S."/>
            <person name="Lage O.M."/>
            <person name="Pohl T."/>
            <person name="Merkel B.J."/>
            <person name="Hornburger P."/>
            <person name="Mueller R.-W."/>
            <person name="Bruemmer F."/>
            <person name="Labrenz M."/>
            <person name="Spormann A.M."/>
            <person name="Op den Camp H."/>
            <person name="Overmann J."/>
            <person name="Amann R."/>
            <person name="Jetten M.S.M."/>
            <person name="Mascher T."/>
            <person name="Medema M.H."/>
            <person name="Devos D.P."/>
            <person name="Kaster A.-K."/>
            <person name="Ovreas L."/>
            <person name="Rohde M."/>
            <person name="Galperin M.Y."/>
            <person name="Jogler C."/>
        </authorList>
    </citation>
    <scope>NUCLEOTIDE SEQUENCE [LARGE SCALE GENOMIC DNA]</scope>
    <source>
        <strain evidence="8 9">EC9</strain>
    </source>
</reference>
<feature type="region of interest" description="Disordered" evidence="6">
    <location>
        <begin position="594"/>
        <end position="621"/>
    </location>
</feature>
<dbReference type="PROSITE" id="PS50011">
    <property type="entry name" value="PROTEIN_KINASE_DOM"/>
    <property type="match status" value="1"/>
</dbReference>
<keyword evidence="2 5" id="KW-0547">Nucleotide-binding</keyword>
<evidence type="ECO:0000256" key="6">
    <source>
        <dbReference type="SAM" id="MobiDB-lite"/>
    </source>
</evidence>
<dbReference type="PROSITE" id="PS00107">
    <property type="entry name" value="PROTEIN_KINASE_ATP"/>
    <property type="match status" value="1"/>
</dbReference>